<protein>
    <submittedName>
        <fullName evidence="1">Uncharacterized protein</fullName>
    </submittedName>
</protein>
<sequence>MLAQRGRPAPSGGVFTVFNDVTLNDRQTVVFLGQTTDRAAHQGLYLARAGTIAPIVVTGQPAPSGGVFTDFANPTINAQDAVAFVGRMTGGGQEGIFSATEGGITPLVLSGQPAPTGGRFQFFLDGSPLQNDRGEVAFIASTVPRGTFGVYVLVGGRPVPVVTTEDDAPAGGRFTEFGFLMLTNAGTVGFVGRAARSVVPEGLYVTGRAVLVMLARQGEAASGEILTTFVNSAMNQHESIVFELGTPDPIPRAIFVAARAGIRAVVRAGDLTPSRRRFRAFGTPAINDRGQVAFVAETDDGRRGIYLGSPL</sequence>
<evidence type="ECO:0000313" key="1">
    <source>
        <dbReference type="EMBL" id="TMI77921.1"/>
    </source>
</evidence>
<dbReference type="InterPro" id="IPR055876">
    <property type="entry name" value="DUF7453"/>
</dbReference>
<evidence type="ECO:0000313" key="2">
    <source>
        <dbReference type="Proteomes" id="UP000318093"/>
    </source>
</evidence>
<reference evidence="1 2" key="1">
    <citation type="journal article" date="2019" name="Nat. Microbiol.">
        <title>Mediterranean grassland soil C-N compound turnover is dependent on rainfall and depth, and is mediated by genomically divergent microorganisms.</title>
        <authorList>
            <person name="Diamond S."/>
            <person name="Andeer P.F."/>
            <person name="Li Z."/>
            <person name="Crits-Christoph A."/>
            <person name="Burstein D."/>
            <person name="Anantharaman K."/>
            <person name="Lane K.R."/>
            <person name="Thomas B.C."/>
            <person name="Pan C."/>
            <person name="Northen T.R."/>
            <person name="Banfield J.F."/>
        </authorList>
    </citation>
    <scope>NUCLEOTIDE SEQUENCE [LARGE SCALE GENOMIC DNA]</scope>
    <source>
        <strain evidence="1">NP_6</strain>
    </source>
</reference>
<dbReference type="NCBIfam" id="TIGR05002">
    <property type="entry name" value="NxxGxxAF_repeat"/>
    <property type="match status" value="3"/>
</dbReference>
<accession>A0A537J2Y0</accession>
<name>A0A537J2Y0_9BACT</name>
<dbReference type="Pfam" id="PF24251">
    <property type="entry name" value="DUF7453"/>
    <property type="match status" value="1"/>
</dbReference>
<dbReference type="AlphaFoldDB" id="A0A537J2Y0"/>
<dbReference type="EMBL" id="VBAN01000468">
    <property type="protein sequence ID" value="TMI77921.1"/>
    <property type="molecule type" value="Genomic_DNA"/>
</dbReference>
<gene>
    <name evidence="1" type="ORF">E6H03_13010</name>
</gene>
<proteinExistence type="predicted"/>
<comment type="caution">
    <text evidence="1">The sequence shown here is derived from an EMBL/GenBank/DDBJ whole genome shotgun (WGS) entry which is preliminary data.</text>
</comment>
<dbReference type="Proteomes" id="UP000318093">
    <property type="component" value="Unassembled WGS sequence"/>
</dbReference>
<organism evidence="1 2">
    <name type="scientific">Candidatus Segetimicrobium genomatis</name>
    <dbReference type="NCBI Taxonomy" id="2569760"/>
    <lineage>
        <taxon>Bacteria</taxon>
        <taxon>Bacillati</taxon>
        <taxon>Candidatus Sysuimicrobiota</taxon>
        <taxon>Candidatus Sysuimicrobiia</taxon>
        <taxon>Candidatus Sysuimicrobiales</taxon>
        <taxon>Candidatus Segetimicrobiaceae</taxon>
        <taxon>Candidatus Segetimicrobium</taxon>
    </lineage>
</organism>